<name>A0A8S4AFL6_9TELE</name>
<accession>A0A8S4AFL6</accession>
<keyword evidence="3" id="KW-1185">Reference proteome</keyword>
<protein>
    <submittedName>
        <fullName evidence="2">(Atlantic silverside) hypothetical protein</fullName>
    </submittedName>
</protein>
<organism evidence="2 3">
    <name type="scientific">Menidia menidia</name>
    <name type="common">Atlantic silverside</name>
    <dbReference type="NCBI Taxonomy" id="238744"/>
    <lineage>
        <taxon>Eukaryota</taxon>
        <taxon>Metazoa</taxon>
        <taxon>Chordata</taxon>
        <taxon>Craniata</taxon>
        <taxon>Vertebrata</taxon>
        <taxon>Euteleostomi</taxon>
        <taxon>Actinopterygii</taxon>
        <taxon>Neopterygii</taxon>
        <taxon>Teleostei</taxon>
        <taxon>Neoteleostei</taxon>
        <taxon>Acanthomorphata</taxon>
        <taxon>Ovalentaria</taxon>
        <taxon>Atherinomorphae</taxon>
        <taxon>Atheriniformes</taxon>
        <taxon>Atherinopsidae</taxon>
        <taxon>Menidiinae</taxon>
        <taxon>Menidia</taxon>
    </lineage>
</organism>
<gene>
    <name evidence="2" type="ORF">MMEN_LOCUS2331</name>
</gene>
<dbReference type="Proteomes" id="UP000677803">
    <property type="component" value="Unassembled WGS sequence"/>
</dbReference>
<comment type="caution">
    <text evidence="2">The sequence shown here is derived from an EMBL/GenBank/DDBJ whole genome shotgun (WGS) entry which is preliminary data.</text>
</comment>
<feature type="region of interest" description="Disordered" evidence="1">
    <location>
        <begin position="112"/>
        <end position="145"/>
    </location>
</feature>
<evidence type="ECO:0000256" key="1">
    <source>
        <dbReference type="SAM" id="MobiDB-lite"/>
    </source>
</evidence>
<sequence>MHGSAPRWKLQAHRAQLQMLPGLPHPDRYPPAVLRSLVSVHGPEWEPPVTEQKGSRAVGNDAMSVRTAVGASLRGVPPVDQQVQVPAQSRIHRRSWEPESFWLPSRSRTFKTEADRHQIRSSKEEGSLNCKGNKSRICPSQRWSV</sequence>
<evidence type="ECO:0000313" key="3">
    <source>
        <dbReference type="Proteomes" id="UP000677803"/>
    </source>
</evidence>
<evidence type="ECO:0000313" key="2">
    <source>
        <dbReference type="EMBL" id="CAG5865675.1"/>
    </source>
</evidence>
<reference evidence="2" key="1">
    <citation type="submission" date="2021-05" db="EMBL/GenBank/DDBJ databases">
        <authorList>
            <person name="Tigano A."/>
        </authorList>
    </citation>
    <scope>NUCLEOTIDE SEQUENCE</scope>
</reference>
<feature type="compositionally biased region" description="Basic and acidic residues" evidence="1">
    <location>
        <begin position="112"/>
        <end position="126"/>
    </location>
</feature>
<proteinExistence type="predicted"/>
<dbReference type="EMBL" id="CAJRST010001113">
    <property type="protein sequence ID" value="CAG5865675.1"/>
    <property type="molecule type" value="Genomic_DNA"/>
</dbReference>
<dbReference type="AlphaFoldDB" id="A0A8S4AFL6"/>